<dbReference type="STRING" id="1448308.A0A2T2PBZ3"/>
<dbReference type="PANTHER" id="PTHR48081">
    <property type="entry name" value="AB HYDROLASE SUPERFAMILY PROTEIN C4A8.06C"/>
    <property type="match status" value="1"/>
</dbReference>
<reference evidence="3 4" key="1">
    <citation type="journal article" date="2018" name="Front. Microbiol.">
        <title>Genome-Wide Analysis of Corynespora cassiicola Leaf Fall Disease Putative Effectors.</title>
        <authorList>
            <person name="Lopez D."/>
            <person name="Ribeiro S."/>
            <person name="Label P."/>
            <person name="Fumanal B."/>
            <person name="Venisse J.S."/>
            <person name="Kohler A."/>
            <person name="de Oliveira R.R."/>
            <person name="Labutti K."/>
            <person name="Lipzen A."/>
            <person name="Lail K."/>
            <person name="Bauer D."/>
            <person name="Ohm R.A."/>
            <person name="Barry K.W."/>
            <person name="Spatafora J."/>
            <person name="Grigoriev I.V."/>
            <person name="Martin F.M."/>
            <person name="Pujade-Renaud V."/>
        </authorList>
    </citation>
    <scope>NUCLEOTIDE SEQUENCE [LARGE SCALE GENOMIC DNA]</scope>
    <source>
        <strain evidence="3 4">Philippines</strain>
    </source>
</reference>
<feature type="transmembrane region" description="Helical" evidence="2">
    <location>
        <begin position="6"/>
        <end position="29"/>
    </location>
</feature>
<dbReference type="PANTHER" id="PTHR48081:SF31">
    <property type="entry name" value="STERYL ACETYL HYDROLASE MUG81-RELATED"/>
    <property type="match status" value="1"/>
</dbReference>
<gene>
    <name evidence="3" type="ORF">BS50DRAFT_541045</name>
</gene>
<keyword evidence="2" id="KW-0472">Membrane</keyword>
<sequence length="380" mass="42382">MAETKPSPGIVGLITLGIRTLFAVLFRLLSAPLRWNRWDGPPTLLQDVVYCATRTTLAHATIPQLQYAYLGTTEAYHEWCKEARQEPKTIALENAIAHWIGEEEEDADVIILFLHGGGYILPCSQSQLKYLHRLVKDMNTRKDIGHTVSVLLPAYSLTTEAHYPTQLIQAMTVLSYLLTDRKRSPSSIMIAGESAGGNLVLSVLSHILHPPQGSDVPRVALKTPLRGAFLCSPWVSFDTNYNSNSTNANKDILIEKVLLEWGSMYVGGSKDQILVNEDQSGDGYIEPLQNGPDWWQGMNKVVKSILVWAGEDEVLLDSIREFEGKFREGWTSGGGHNTLFKTIYGKGEAHCEPIVGDRLGRYKKGKSQLQIEDWLKKHLA</sequence>
<keyword evidence="2" id="KW-1133">Transmembrane helix</keyword>
<dbReference type="EMBL" id="KZ678128">
    <property type="protein sequence ID" value="PSN75189.1"/>
    <property type="molecule type" value="Genomic_DNA"/>
</dbReference>
<dbReference type="SUPFAM" id="SSF53474">
    <property type="entry name" value="alpha/beta-Hydrolases"/>
    <property type="match status" value="1"/>
</dbReference>
<dbReference type="Pfam" id="PF10340">
    <property type="entry name" value="Say1_Mug180"/>
    <property type="match status" value="1"/>
</dbReference>
<keyword evidence="1 3" id="KW-0378">Hydrolase</keyword>
<dbReference type="InterPro" id="IPR050300">
    <property type="entry name" value="GDXG_lipolytic_enzyme"/>
</dbReference>
<evidence type="ECO:0000313" key="3">
    <source>
        <dbReference type="EMBL" id="PSN75189.1"/>
    </source>
</evidence>
<name>A0A2T2PBZ3_CORCC</name>
<proteinExistence type="predicted"/>
<keyword evidence="4" id="KW-1185">Reference proteome</keyword>
<evidence type="ECO:0000256" key="2">
    <source>
        <dbReference type="SAM" id="Phobius"/>
    </source>
</evidence>
<dbReference type="AlphaFoldDB" id="A0A2T2PBZ3"/>
<accession>A0A2T2PBZ3</accession>
<dbReference type="InterPro" id="IPR029058">
    <property type="entry name" value="AB_hydrolase_fold"/>
</dbReference>
<dbReference type="InterPro" id="IPR019436">
    <property type="entry name" value="Say1-like"/>
</dbReference>
<dbReference type="Gene3D" id="3.40.50.1820">
    <property type="entry name" value="alpha/beta hydrolase"/>
    <property type="match status" value="1"/>
</dbReference>
<organism evidence="3 4">
    <name type="scientific">Corynespora cassiicola Philippines</name>
    <dbReference type="NCBI Taxonomy" id="1448308"/>
    <lineage>
        <taxon>Eukaryota</taxon>
        <taxon>Fungi</taxon>
        <taxon>Dikarya</taxon>
        <taxon>Ascomycota</taxon>
        <taxon>Pezizomycotina</taxon>
        <taxon>Dothideomycetes</taxon>
        <taxon>Pleosporomycetidae</taxon>
        <taxon>Pleosporales</taxon>
        <taxon>Corynesporascaceae</taxon>
        <taxon>Corynespora</taxon>
    </lineage>
</organism>
<evidence type="ECO:0000313" key="4">
    <source>
        <dbReference type="Proteomes" id="UP000240883"/>
    </source>
</evidence>
<dbReference type="GO" id="GO:0016787">
    <property type="term" value="F:hydrolase activity"/>
    <property type="evidence" value="ECO:0007669"/>
    <property type="project" value="UniProtKB-KW"/>
</dbReference>
<protein>
    <submittedName>
        <fullName evidence="3">Alpha/beta-hydrolase</fullName>
    </submittedName>
</protein>
<dbReference type="Proteomes" id="UP000240883">
    <property type="component" value="Unassembled WGS sequence"/>
</dbReference>
<evidence type="ECO:0000256" key="1">
    <source>
        <dbReference type="ARBA" id="ARBA00022801"/>
    </source>
</evidence>
<keyword evidence="2" id="KW-0812">Transmembrane</keyword>
<dbReference type="OrthoDB" id="2152029at2759"/>